<dbReference type="EMBL" id="JAGTXO010000009">
    <property type="protein sequence ID" value="KAG8465939.1"/>
    <property type="molecule type" value="Genomic_DNA"/>
</dbReference>
<keyword evidence="1" id="KW-0732">Signal</keyword>
<sequence>MGTGNARGSSAVTRRELVAARLLPLLACSTLAPPEAYGAPRPKGAAELDAGYYLKALLRGPEANRDDEFFSSPGARLAESALGPPDAHVARAVLDGALDALAHASGRPLDDVRELAARVSAGLRPNELLVESGTPTYAFVRDLSAVCRTAAPLLRAPRARDAFGTRFGCAVLGALAAVDAPAAPAAPRAARPPSVDAAERALARLRGARLLVGWTWLDAGALTPLDAEQFADLADLDRAREPWSIALEWRGSPTIAPASVLAGSQAAELLPEPVAAAVAAAIRADACTTGDDAELTPAGGENARRAAQWDLLFLEDYRETTRIDVTKLSALMQLSVTAVDRL</sequence>
<dbReference type="Proteomes" id="UP000751190">
    <property type="component" value="Unassembled WGS sequence"/>
</dbReference>
<name>A0A8J6CAW5_DIALT</name>
<proteinExistence type="predicted"/>
<feature type="signal peptide" evidence="1">
    <location>
        <begin position="1"/>
        <end position="38"/>
    </location>
</feature>
<reference evidence="2" key="1">
    <citation type="submission" date="2021-05" db="EMBL/GenBank/DDBJ databases">
        <title>The genome of the haptophyte Pavlova lutheri (Diacronema luteri, Pavlovales) - a model for lipid biosynthesis in eukaryotic algae.</title>
        <authorList>
            <person name="Hulatt C.J."/>
            <person name="Posewitz M.C."/>
        </authorList>
    </citation>
    <scope>NUCLEOTIDE SEQUENCE</scope>
    <source>
        <strain evidence="2">NIVA-4/92</strain>
    </source>
</reference>
<keyword evidence="3" id="KW-1185">Reference proteome</keyword>
<evidence type="ECO:0000256" key="1">
    <source>
        <dbReference type="SAM" id="SignalP"/>
    </source>
</evidence>
<organism evidence="2 3">
    <name type="scientific">Diacronema lutheri</name>
    <name type="common">Unicellular marine alga</name>
    <name type="synonym">Monochrysis lutheri</name>
    <dbReference type="NCBI Taxonomy" id="2081491"/>
    <lineage>
        <taxon>Eukaryota</taxon>
        <taxon>Haptista</taxon>
        <taxon>Haptophyta</taxon>
        <taxon>Pavlovophyceae</taxon>
        <taxon>Pavlovales</taxon>
        <taxon>Pavlovaceae</taxon>
        <taxon>Diacronema</taxon>
    </lineage>
</organism>
<gene>
    <name evidence="2" type="ORF">KFE25_005509</name>
</gene>
<feature type="chain" id="PRO_5035223746" evidence="1">
    <location>
        <begin position="39"/>
        <end position="342"/>
    </location>
</feature>
<protein>
    <submittedName>
        <fullName evidence="2">Uncharacterized protein</fullName>
    </submittedName>
</protein>
<accession>A0A8J6CAW5</accession>
<evidence type="ECO:0000313" key="2">
    <source>
        <dbReference type="EMBL" id="KAG8465939.1"/>
    </source>
</evidence>
<dbReference type="AlphaFoldDB" id="A0A8J6CAW5"/>
<comment type="caution">
    <text evidence="2">The sequence shown here is derived from an EMBL/GenBank/DDBJ whole genome shotgun (WGS) entry which is preliminary data.</text>
</comment>
<evidence type="ECO:0000313" key="3">
    <source>
        <dbReference type="Proteomes" id="UP000751190"/>
    </source>
</evidence>